<protein>
    <recommendedName>
        <fullName evidence="4">LITAF domain-containing protein</fullName>
    </recommendedName>
</protein>
<organism evidence="2 3">
    <name type="scientific">Dendrosporobacter quercicolus</name>
    <dbReference type="NCBI Taxonomy" id="146817"/>
    <lineage>
        <taxon>Bacteria</taxon>
        <taxon>Bacillati</taxon>
        <taxon>Bacillota</taxon>
        <taxon>Negativicutes</taxon>
        <taxon>Selenomonadales</taxon>
        <taxon>Sporomusaceae</taxon>
        <taxon>Dendrosporobacter</taxon>
    </lineage>
</organism>
<evidence type="ECO:0000256" key="1">
    <source>
        <dbReference type="SAM" id="MobiDB-lite"/>
    </source>
</evidence>
<feature type="region of interest" description="Disordered" evidence="1">
    <location>
        <begin position="1"/>
        <end position="21"/>
    </location>
</feature>
<name>A0A1G9XR76_9FIRM</name>
<accession>A0A1G9XR76</accession>
<evidence type="ECO:0000313" key="2">
    <source>
        <dbReference type="EMBL" id="SDM99011.1"/>
    </source>
</evidence>
<dbReference type="Proteomes" id="UP000214880">
    <property type="component" value="Unassembled WGS sequence"/>
</dbReference>
<feature type="compositionally biased region" description="Polar residues" evidence="1">
    <location>
        <begin position="12"/>
        <end position="21"/>
    </location>
</feature>
<feature type="compositionally biased region" description="Basic and acidic residues" evidence="1">
    <location>
        <begin position="1"/>
        <end position="11"/>
    </location>
</feature>
<keyword evidence="3" id="KW-1185">Reference proteome</keyword>
<dbReference type="AlphaFoldDB" id="A0A1G9XR76"/>
<reference evidence="2 3" key="1">
    <citation type="submission" date="2016-10" db="EMBL/GenBank/DDBJ databases">
        <authorList>
            <person name="de Groot N.N."/>
        </authorList>
    </citation>
    <scope>NUCLEOTIDE SEQUENCE [LARGE SCALE GENOMIC DNA]</scope>
    <source>
        <strain evidence="2 3">DSM 1736</strain>
    </source>
</reference>
<evidence type="ECO:0000313" key="3">
    <source>
        <dbReference type="Proteomes" id="UP000214880"/>
    </source>
</evidence>
<sequence>MSNMEENKPTQDRTASCPNCGSTSIQVDKEGYGYGKGCCGAILLGPLGFLCGGLGAKKKYVICLKCGNRWNLPNS</sequence>
<gene>
    <name evidence="2" type="ORF">SAMN04488502_11014</name>
</gene>
<evidence type="ECO:0008006" key="4">
    <source>
        <dbReference type="Google" id="ProtNLM"/>
    </source>
</evidence>
<dbReference type="EMBL" id="FNHB01000010">
    <property type="protein sequence ID" value="SDM99011.1"/>
    <property type="molecule type" value="Genomic_DNA"/>
</dbReference>
<proteinExistence type="predicted"/>